<dbReference type="Proteomes" id="UP000499080">
    <property type="component" value="Unassembled WGS sequence"/>
</dbReference>
<proteinExistence type="predicted"/>
<gene>
    <name evidence="2" type="ORF">AVEN_179406_1</name>
</gene>
<dbReference type="AlphaFoldDB" id="A0A4Y2BFG3"/>
<evidence type="ECO:0000313" key="3">
    <source>
        <dbReference type="Proteomes" id="UP000499080"/>
    </source>
</evidence>
<protein>
    <recommendedName>
        <fullName evidence="4">Tesmin/TSO1-like CXC domain-containing protein</fullName>
    </recommendedName>
</protein>
<evidence type="ECO:0000313" key="2">
    <source>
        <dbReference type="EMBL" id="GBL90477.1"/>
    </source>
</evidence>
<feature type="region of interest" description="Disordered" evidence="1">
    <location>
        <begin position="249"/>
        <end position="274"/>
    </location>
</feature>
<evidence type="ECO:0008006" key="4">
    <source>
        <dbReference type="Google" id="ProtNLM"/>
    </source>
</evidence>
<keyword evidence="3" id="KW-1185">Reference proteome</keyword>
<sequence length="274" mass="31345">MLLPLPHRAVVACAGNRKRTKCCLMVTRDRRKPMRRISLLKKSDSELQNYFEFELAPFPLTLFDEGELRKTSKSVFYYLFFTATDVHFTPACSVVDGGFLLHRVLRQTKEPFSFILKKLVDDPREHSLHAYIQVQLWSGFAKSPIDQGWKETKHGLFPVTTYKESAPPALLSIILCKCAKGCNLTCTCRKSGIKYSSICYLCKGQGCINSPEYNNTFTNSSHQEDEIDIWMEEIISEVDLEEECETLQVEESNSKQTDINDYDSPSTSKNLKLI</sequence>
<accession>A0A4Y2BFG3</accession>
<evidence type="ECO:0000256" key="1">
    <source>
        <dbReference type="SAM" id="MobiDB-lite"/>
    </source>
</evidence>
<name>A0A4Y2BFG3_ARAVE</name>
<dbReference type="EMBL" id="BGPR01000072">
    <property type="protein sequence ID" value="GBL90477.1"/>
    <property type="molecule type" value="Genomic_DNA"/>
</dbReference>
<organism evidence="2 3">
    <name type="scientific">Araneus ventricosus</name>
    <name type="common">Orbweaver spider</name>
    <name type="synonym">Epeira ventricosa</name>
    <dbReference type="NCBI Taxonomy" id="182803"/>
    <lineage>
        <taxon>Eukaryota</taxon>
        <taxon>Metazoa</taxon>
        <taxon>Ecdysozoa</taxon>
        <taxon>Arthropoda</taxon>
        <taxon>Chelicerata</taxon>
        <taxon>Arachnida</taxon>
        <taxon>Araneae</taxon>
        <taxon>Araneomorphae</taxon>
        <taxon>Entelegynae</taxon>
        <taxon>Araneoidea</taxon>
        <taxon>Araneidae</taxon>
        <taxon>Araneus</taxon>
    </lineage>
</organism>
<reference evidence="2 3" key="1">
    <citation type="journal article" date="2019" name="Sci. Rep.">
        <title>Orb-weaving spider Araneus ventricosus genome elucidates the spidroin gene catalogue.</title>
        <authorList>
            <person name="Kono N."/>
            <person name="Nakamura H."/>
            <person name="Ohtoshi R."/>
            <person name="Moran D.A.P."/>
            <person name="Shinohara A."/>
            <person name="Yoshida Y."/>
            <person name="Fujiwara M."/>
            <person name="Mori M."/>
            <person name="Tomita M."/>
            <person name="Arakawa K."/>
        </authorList>
    </citation>
    <scope>NUCLEOTIDE SEQUENCE [LARGE SCALE GENOMIC DNA]</scope>
</reference>
<comment type="caution">
    <text evidence="2">The sequence shown here is derived from an EMBL/GenBank/DDBJ whole genome shotgun (WGS) entry which is preliminary data.</text>
</comment>
<feature type="compositionally biased region" description="Polar residues" evidence="1">
    <location>
        <begin position="254"/>
        <end position="274"/>
    </location>
</feature>